<proteinExistence type="predicted"/>
<evidence type="ECO:0000313" key="3">
    <source>
        <dbReference type="EMBL" id="MBV4484094.1"/>
    </source>
</evidence>
<evidence type="ECO:0000256" key="1">
    <source>
        <dbReference type="SAM" id="MobiDB-lite"/>
    </source>
</evidence>
<evidence type="ECO:0000313" key="4">
    <source>
        <dbReference type="Proteomes" id="UP000648816"/>
    </source>
</evidence>
<sequence>MKAVVEKKSSASGSRKAERKRPSGELTERELKRIRDALATPAVEEPCGVLAGSSFSFR</sequence>
<reference evidence="2" key="2">
    <citation type="submission" date="2020-07" db="EMBL/GenBank/DDBJ databases">
        <authorList>
            <person name="Lood C."/>
            <person name="Girard L."/>
        </authorList>
    </citation>
    <scope>NUCLEOTIDE SEQUENCE</scope>
    <source>
        <strain evidence="2">SWRI153</strain>
    </source>
</reference>
<feature type="region of interest" description="Disordered" evidence="1">
    <location>
        <begin position="1"/>
        <end position="27"/>
    </location>
</feature>
<organism evidence="2">
    <name type="scientific">Pseudomonas khorasanensis</name>
    <dbReference type="NCBI Taxonomy" id="2745508"/>
    <lineage>
        <taxon>Bacteria</taxon>
        <taxon>Pseudomonadati</taxon>
        <taxon>Pseudomonadota</taxon>
        <taxon>Gammaproteobacteria</taxon>
        <taxon>Pseudomonadales</taxon>
        <taxon>Pseudomonadaceae</taxon>
        <taxon>Pseudomonas</taxon>
    </lineage>
</organism>
<reference evidence="2 4" key="1">
    <citation type="journal article" date="2020" name="Microorganisms">
        <title>Reliable Identification of Environmental Pseudomonas Isolates Using the rpoD Gene.</title>
        <authorList>
            <consortium name="The Broad Institute Genome Sequencing Platform"/>
            <person name="Girard L."/>
            <person name="Lood C."/>
            <person name="Rokni-Zadeh H."/>
            <person name="van Noort V."/>
            <person name="Lavigne R."/>
            <person name="De Mot R."/>
        </authorList>
    </citation>
    <scope>NUCLEOTIDE SEQUENCE</scope>
    <source>
        <strain evidence="2 4">SWRI153</strain>
    </source>
</reference>
<gene>
    <name evidence="3" type="ORF">HU727_000660</name>
    <name evidence="2" type="ORF">HU727_12615</name>
</gene>
<accession>A0A923JGQ0</accession>
<name>A0A923JGQ0_9PSED</name>
<dbReference type="Proteomes" id="UP000648816">
    <property type="component" value="Unassembled WGS sequence"/>
</dbReference>
<dbReference type="AlphaFoldDB" id="A0A923JGQ0"/>
<evidence type="ECO:0000313" key="2">
    <source>
        <dbReference type="EMBL" id="MBC3342488.1"/>
    </source>
</evidence>
<dbReference type="EMBL" id="JABWQP010000005">
    <property type="protein sequence ID" value="MBC3342488.1"/>
    <property type="molecule type" value="Genomic_DNA"/>
</dbReference>
<comment type="caution">
    <text evidence="2">The sequence shown here is derived from an EMBL/GenBank/DDBJ whole genome shotgun (WGS) entry which is preliminary data.</text>
</comment>
<keyword evidence="4" id="KW-1185">Reference proteome</keyword>
<reference evidence="3" key="3">
    <citation type="submission" date="2021-06" db="EMBL/GenBank/DDBJ databases">
        <title>Updating the genus Pseudomonas: Description of 43 new species and partition of the Pseudomonas putida group.</title>
        <authorList>
            <person name="Girard L."/>
            <person name="Lood C."/>
            <person name="Vandamme P."/>
            <person name="Rokni-Zadeh H."/>
            <person name="Van Noort V."/>
            <person name="Hofte M."/>
            <person name="Lavigne R."/>
            <person name="De Mot R."/>
        </authorList>
    </citation>
    <scope>NUCLEOTIDE SEQUENCE</scope>
    <source>
        <strain evidence="3">SWRI153</strain>
    </source>
</reference>
<protein>
    <submittedName>
        <fullName evidence="2">Uncharacterized protein</fullName>
    </submittedName>
</protein>
<dbReference type="EMBL" id="JABWQP020000001">
    <property type="protein sequence ID" value="MBV4484094.1"/>
    <property type="molecule type" value="Genomic_DNA"/>
</dbReference>
<dbReference type="RefSeq" id="WP_186532156.1">
    <property type="nucleotide sequence ID" value="NZ_JABWQP020000001.1"/>
</dbReference>